<dbReference type="PANTHER" id="PTHR43685:SF3">
    <property type="entry name" value="SLR2126 PROTEIN"/>
    <property type="match status" value="1"/>
</dbReference>
<evidence type="ECO:0000313" key="4">
    <source>
        <dbReference type="Proteomes" id="UP000270299"/>
    </source>
</evidence>
<evidence type="ECO:0000256" key="1">
    <source>
        <dbReference type="SAM" id="MobiDB-lite"/>
    </source>
</evidence>
<dbReference type="AlphaFoldDB" id="A0A3L7A0P3"/>
<feature type="compositionally biased region" description="Low complexity" evidence="1">
    <location>
        <begin position="987"/>
        <end position="1001"/>
    </location>
</feature>
<evidence type="ECO:0000256" key="2">
    <source>
        <dbReference type="SAM" id="Phobius"/>
    </source>
</evidence>
<feature type="region of interest" description="Disordered" evidence="1">
    <location>
        <begin position="987"/>
        <end position="1023"/>
    </location>
</feature>
<dbReference type="RefSeq" id="WP_121671404.1">
    <property type="nucleotide sequence ID" value="NZ_BMXM01000002.1"/>
</dbReference>
<keyword evidence="2" id="KW-0472">Membrane</keyword>
<keyword evidence="2" id="KW-0812">Transmembrane</keyword>
<feature type="transmembrane region" description="Helical" evidence="2">
    <location>
        <begin position="719"/>
        <end position="738"/>
    </location>
</feature>
<keyword evidence="2" id="KW-1133">Transmembrane helix</keyword>
<evidence type="ECO:0008006" key="5">
    <source>
        <dbReference type="Google" id="ProtNLM"/>
    </source>
</evidence>
<gene>
    <name evidence="3" type="ORF">D9V29_00720</name>
</gene>
<dbReference type="InterPro" id="IPR050834">
    <property type="entry name" value="Glycosyltransf_2"/>
</dbReference>
<dbReference type="Proteomes" id="UP000270299">
    <property type="component" value="Unassembled WGS sequence"/>
</dbReference>
<protein>
    <recommendedName>
        <fullName evidence="5">Glycosyltransferase family 2 protein</fullName>
    </recommendedName>
</protein>
<feature type="transmembrane region" description="Helical" evidence="2">
    <location>
        <begin position="524"/>
        <end position="549"/>
    </location>
</feature>
<reference evidence="3 4" key="1">
    <citation type="submission" date="2018-10" db="EMBL/GenBank/DDBJ databases">
        <authorList>
            <person name="Li J."/>
        </authorList>
    </citation>
    <scope>NUCLEOTIDE SEQUENCE [LARGE SCALE GENOMIC DNA]</scope>
    <source>
        <strain evidence="3 4">CCTCC AB209002</strain>
    </source>
</reference>
<feature type="transmembrane region" description="Helical" evidence="2">
    <location>
        <begin position="693"/>
        <end position="712"/>
    </location>
</feature>
<dbReference type="Pfam" id="PF13641">
    <property type="entry name" value="Glyco_tranf_2_3"/>
    <property type="match status" value="1"/>
</dbReference>
<accession>A0A3L7A0P3</accession>
<comment type="caution">
    <text evidence="3">The sequence shown here is derived from an EMBL/GenBank/DDBJ whole genome shotgun (WGS) entry which is preliminary data.</text>
</comment>
<feature type="region of interest" description="Disordered" evidence="1">
    <location>
        <begin position="933"/>
        <end position="952"/>
    </location>
</feature>
<feature type="transmembrane region" description="Helical" evidence="2">
    <location>
        <begin position="660"/>
        <end position="681"/>
    </location>
</feature>
<feature type="transmembrane region" description="Helical" evidence="2">
    <location>
        <begin position="443"/>
        <end position="463"/>
    </location>
</feature>
<dbReference type="SUPFAM" id="SSF53448">
    <property type="entry name" value="Nucleotide-diphospho-sugar transferases"/>
    <property type="match status" value="1"/>
</dbReference>
<proteinExistence type="predicted"/>
<evidence type="ECO:0000313" key="3">
    <source>
        <dbReference type="EMBL" id="RLP73853.1"/>
    </source>
</evidence>
<feature type="transmembrane region" description="Helical" evidence="2">
    <location>
        <begin position="632"/>
        <end position="653"/>
    </location>
</feature>
<feature type="transmembrane region" description="Helical" evidence="2">
    <location>
        <begin position="475"/>
        <end position="504"/>
    </location>
</feature>
<dbReference type="EMBL" id="RCUV01000001">
    <property type="protein sequence ID" value="RLP73853.1"/>
    <property type="molecule type" value="Genomic_DNA"/>
</dbReference>
<feature type="transmembrane region" description="Helical" evidence="2">
    <location>
        <begin position="365"/>
        <end position="389"/>
    </location>
</feature>
<feature type="transmembrane region" description="Helical" evidence="2">
    <location>
        <begin position="908"/>
        <end position="929"/>
    </location>
</feature>
<dbReference type="PANTHER" id="PTHR43685">
    <property type="entry name" value="GLYCOSYLTRANSFERASE"/>
    <property type="match status" value="1"/>
</dbReference>
<dbReference type="InterPro" id="IPR029044">
    <property type="entry name" value="Nucleotide-diphossugar_trans"/>
</dbReference>
<name>A0A3L7A0P3_9MICO</name>
<dbReference type="OrthoDB" id="3734530at2"/>
<feature type="transmembrane region" description="Helical" evidence="2">
    <location>
        <begin position="561"/>
        <end position="577"/>
    </location>
</feature>
<dbReference type="Gene3D" id="3.90.550.10">
    <property type="entry name" value="Spore Coat Polysaccharide Biosynthesis Protein SpsA, Chain A"/>
    <property type="match status" value="1"/>
</dbReference>
<sequence>MSPRVTAILVVHDGTSPTGTAGLQGTLDALARQSRKPDAVIAVACDAPASVTLTLERAGVDRIVTSGERLKFGQALAAGVRVIEQPDGPDEFLWLLAQDTPPDPDALEKLLGALEIAPSVAIAGPKIKDAADGVTIVSLGESVTPFGTTVALVENELDQGQHDNVSDVLGVAPAGLLVRHAVWEHLDGFDPALGSADDALDFCTRARLAGHRVTVVPSATVFSGGSGIAGAARSGRPAARRKRARQTRGAQLYRRLVYAPTAIIWLHWLSLVPLGILRGIARIIGKQPDLVGPEIAAAFRVAFSPMRIARARKNLRDSKAVGWSSLAALRIPFAEVRRRRRLRRESGAVVYTVERSELRFFTGGGAWLVLASALIGSALFFRLLAASAIEGGTILPLSSAVGDLWSNIGYGWRDIGLGFTGAADPFAAVVAVLGTLTFWNPSYSLVLVTLLALPLATLGAWFAATRLTEASGYRLVAAVLWTVAPTFLSALSAGHLSGILIHLLLPWLFYSGCVAARSWGSAAVASLILAATLAVAPTLAPALLVLWLIALVLSGRHLARVVWLVLPSAVLFAPLVWQQGVVGRNWLGLLADPGLPLLTARPTGWDLLQGLPAGNPAWASIADTLGLSALPASLLVAILLAPLAVMALVALFLPGSARAAFLVLTALLGLATAVGSTHLLISVTGSQAASAWPGSALSLYWLGLVGAAVVGFDSLRRSAALPALVIGILALVVAAPMATSLATGGAITASNGRTLPAYVAAAASVDPSLRTLVLTPQPDGGVAARLVGGVGRTLDTQSTLLTTTPDITDNDEKVAVLAANLVSQGGLDPTALLSEYRVRFVLLTPPAPSLGEDVTAPADGMTARAATSLDSNASLAHVGPTDRGTLWRFEGDIAQAGVGPRDPLASTLVLVSLALVFGFALLLAVPTAASRRAAESRPRVIGRRGHEQAPRLTRAERAELKADAEAEKAIELELAAESESIDKAEAVATAADAAAPATEPTGDNERPALVPSATVESENNDGR</sequence>
<keyword evidence="4" id="KW-1185">Reference proteome</keyword>
<organism evidence="3 4">
    <name type="scientific">Mycetocola manganoxydans</name>
    <dbReference type="NCBI Taxonomy" id="699879"/>
    <lineage>
        <taxon>Bacteria</taxon>
        <taxon>Bacillati</taxon>
        <taxon>Actinomycetota</taxon>
        <taxon>Actinomycetes</taxon>
        <taxon>Micrococcales</taxon>
        <taxon>Microbacteriaceae</taxon>
        <taxon>Mycetocola</taxon>
    </lineage>
</organism>
<feature type="transmembrane region" description="Helical" evidence="2">
    <location>
        <begin position="256"/>
        <end position="277"/>
    </location>
</feature>